<dbReference type="Pfam" id="PF07715">
    <property type="entry name" value="Plug"/>
    <property type="match status" value="1"/>
</dbReference>
<dbReference type="Gene3D" id="2.40.170.20">
    <property type="entry name" value="TonB-dependent receptor, beta-barrel domain"/>
    <property type="match status" value="1"/>
</dbReference>
<evidence type="ECO:0000256" key="3">
    <source>
        <dbReference type="ARBA" id="ARBA00022452"/>
    </source>
</evidence>
<comment type="subcellular location">
    <subcellularLocation>
        <location evidence="1 11">Cell outer membrane</location>
        <topology evidence="1 11">Multi-pass membrane protein</topology>
    </subcellularLocation>
</comment>
<dbReference type="InterPro" id="IPR036942">
    <property type="entry name" value="Beta-barrel_TonB_sf"/>
</dbReference>
<keyword evidence="5 11" id="KW-0812">Transmembrane</keyword>
<dbReference type="InterPro" id="IPR012910">
    <property type="entry name" value="Plug_dom"/>
</dbReference>
<evidence type="ECO:0000256" key="5">
    <source>
        <dbReference type="ARBA" id="ARBA00022692"/>
    </source>
</evidence>
<evidence type="ECO:0000256" key="6">
    <source>
        <dbReference type="ARBA" id="ARBA00023004"/>
    </source>
</evidence>
<dbReference type="PANTHER" id="PTHR32552:SF81">
    <property type="entry name" value="TONB-DEPENDENT OUTER MEMBRANE RECEPTOR"/>
    <property type="match status" value="1"/>
</dbReference>
<dbReference type="PANTHER" id="PTHR32552">
    <property type="entry name" value="FERRICHROME IRON RECEPTOR-RELATED"/>
    <property type="match status" value="1"/>
</dbReference>
<feature type="signal peptide" evidence="13">
    <location>
        <begin position="1"/>
        <end position="23"/>
    </location>
</feature>
<dbReference type="PROSITE" id="PS52016">
    <property type="entry name" value="TONB_DEPENDENT_REC_3"/>
    <property type="match status" value="1"/>
</dbReference>
<evidence type="ECO:0000256" key="8">
    <source>
        <dbReference type="ARBA" id="ARBA00023077"/>
    </source>
</evidence>
<organism evidence="16 17">
    <name type="scientific">Lysobacter hankyongensis</name>
    <dbReference type="NCBI Taxonomy" id="1176535"/>
    <lineage>
        <taxon>Bacteria</taxon>
        <taxon>Pseudomonadati</taxon>
        <taxon>Pseudomonadota</taxon>
        <taxon>Gammaproteobacteria</taxon>
        <taxon>Lysobacterales</taxon>
        <taxon>Lysobacteraceae</taxon>
        <taxon>Lysobacter</taxon>
    </lineage>
</organism>
<dbReference type="Pfam" id="PF00593">
    <property type="entry name" value="TonB_dep_Rec_b-barrel"/>
    <property type="match status" value="1"/>
</dbReference>
<evidence type="ECO:0000313" key="17">
    <source>
        <dbReference type="Proteomes" id="UP001499959"/>
    </source>
</evidence>
<evidence type="ECO:0000256" key="13">
    <source>
        <dbReference type="SAM" id="SignalP"/>
    </source>
</evidence>
<evidence type="ECO:0000256" key="1">
    <source>
        <dbReference type="ARBA" id="ARBA00004571"/>
    </source>
</evidence>
<keyword evidence="10 11" id="KW-0998">Cell outer membrane</keyword>
<keyword evidence="8 12" id="KW-0798">TonB box</keyword>
<evidence type="ECO:0000256" key="9">
    <source>
        <dbReference type="ARBA" id="ARBA00023136"/>
    </source>
</evidence>
<dbReference type="SUPFAM" id="SSF56935">
    <property type="entry name" value="Porins"/>
    <property type="match status" value="1"/>
</dbReference>
<dbReference type="InterPro" id="IPR039426">
    <property type="entry name" value="TonB-dep_rcpt-like"/>
</dbReference>
<feature type="domain" description="TonB-dependent receptor-like beta-barrel" evidence="14">
    <location>
        <begin position="275"/>
        <end position="760"/>
    </location>
</feature>
<protein>
    <submittedName>
        <fullName evidence="16">TonB-dependent receptor</fullName>
    </submittedName>
</protein>
<evidence type="ECO:0000259" key="15">
    <source>
        <dbReference type="Pfam" id="PF07715"/>
    </source>
</evidence>
<keyword evidence="9 11" id="KW-0472">Membrane</keyword>
<sequence>MKHRYKTLSATILAVLAAGHAGAQDAPSTGDGDQQLDEIVVTATKRSTPLQRTPVAISAISADTLDKERVMTVQDVTSLVPGFQATTQGDHGVITLTLRGIGNDSAKTEYADPEVALFVDGIYTPRAEGAAALLMDLDSVEVLRGPQGTLWGRNSTVGAVNMQTARPVIGDSSGTVQFGIGEYDRFGARAAVNVPMTDTWALRVAFAHEQHDGYVDYQDPIGQIPSLADQQAAWLASGGAAADFQPINPNLFVTSGDKYNAQNQSAFRISSLWQPSDALSWNLSVEYFRDRGTPNANLMQKPRAGQPFWSALIDVAPHLERDVLALRSRVDYDINDHLSLSYIAGISDFSGSSDYDQDGGAQVPTSFSTGATFQQDRTNYSNYFSHSHELNLKTTGENTIDWILGLYYAAEENDIRFDIPIFNGTQQGTVAWQGSFIQPEQKVSSTAIFGQATWNISDDVRLTGGLRYTDDHKENNGGRGWGWQYNPAVPQVPISTGTTPGPGTGFGFGVGGINDGEYDHEQTTWLIRADGDITDKFLIYGSVSTGYKSGGLQDGGVPYDHETLTSYEIGTKNSFRNGRITWNNALFYMDFRDFQLAAPITFVDGSRGLGFSNVEGSTKVSGFESELNARLTDNDRLQVVLSLLHQKKLGTLRYAGSNDYQGLPACPPASGIGNCLDVTGNELAHAPDAQLHVAYEHDFDLASGARITPRISAHYETESWLSPFNLGDGDKQKSYARGDFTLRYEAPQSKWWMDLYVDNVADGRVRTNAGRTQVSPGNFIYLSQYLPPRVIGVNFGFGF</sequence>
<proteinExistence type="inferred from homology"/>
<gene>
    <name evidence="16" type="ORF">GCM10023307_33280</name>
</gene>
<evidence type="ECO:0000256" key="10">
    <source>
        <dbReference type="ARBA" id="ARBA00023237"/>
    </source>
</evidence>
<keyword evidence="4" id="KW-0410">Iron transport</keyword>
<evidence type="ECO:0000256" key="12">
    <source>
        <dbReference type="RuleBase" id="RU003357"/>
    </source>
</evidence>
<keyword evidence="3 11" id="KW-1134">Transmembrane beta strand</keyword>
<comment type="similarity">
    <text evidence="11 12">Belongs to the TonB-dependent receptor family.</text>
</comment>
<feature type="domain" description="TonB-dependent receptor plug" evidence="15">
    <location>
        <begin position="50"/>
        <end position="158"/>
    </location>
</feature>
<dbReference type="RefSeq" id="WP_345304486.1">
    <property type="nucleotide sequence ID" value="NZ_BAABJE010000018.1"/>
</dbReference>
<keyword evidence="13" id="KW-0732">Signal</keyword>
<evidence type="ECO:0000256" key="7">
    <source>
        <dbReference type="ARBA" id="ARBA00023065"/>
    </source>
</evidence>
<name>A0ABP9C5D4_9GAMM</name>
<evidence type="ECO:0000256" key="2">
    <source>
        <dbReference type="ARBA" id="ARBA00022448"/>
    </source>
</evidence>
<evidence type="ECO:0000256" key="11">
    <source>
        <dbReference type="PROSITE-ProRule" id="PRU01360"/>
    </source>
</evidence>
<dbReference type="Proteomes" id="UP001499959">
    <property type="component" value="Unassembled WGS sequence"/>
</dbReference>
<comment type="caution">
    <text evidence="16">The sequence shown here is derived from an EMBL/GenBank/DDBJ whole genome shotgun (WGS) entry which is preliminary data.</text>
</comment>
<keyword evidence="2 11" id="KW-0813">Transport</keyword>
<dbReference type="InterPro" id="IPR000531">
    <property type="entry name" value="Beta-barrel_TonB"/>
</dbReference>
<dbReference type="InterPro" id="IPR037066">
    <property type="entry name" value="Plug_dom_sf"/>
</dbReference>
<keyword evidence="17" id="KW-1185">Reference proteome</keyword>
<reference evidence="17" key="1">
    <citation type="journal article" date="2019" name="Int. J. Syst. Evol. Microbiol.">
        <title>The Global Catalogue of Microorganisms (GCM) 10K type strain sequencing project: providing services to taxonomists for standard genome sequencing and annotation.</title>
        <authorList>
            <consortium name="The Broad Institute Genomics Platform"/>
            <consortium name="The Broad Institute Genome Sequencing Center for Infectious Disease"/>
            <person name="Wu L."/>
            <person name="Ma J."/>
        </authorList>
    </citation>
    <scope>NUCLEOTIDE SEQUENCE [LARGE SCALE GENOMIC DNA]</scope>
    <source>
        <strain evidence="17">JCM 18204</strain>
    </source>
</reference>
<dbReference type="EMBL" id="BAABJE010000018">
    <property type="protein sequence ID" value="GAA4803886.1"/>
    <property type="molecule type" value="Genomic_DNA"/>
</dbReference>
<keyword evidence="7" id="KW-0406">Ion transport</keyword>
<evidence type="ECO:0000256" key="4">
    <source>
        <dbReference type="ARBA" id="ARBA00022496"/>
    </source>
</evidence>
<keyword evidence="6" id="KW-0408">Iron</keyword>
<keyword evidence="16" id="KW-0675">Receptor</keyword>
<dbReference type="Gene3D" id="2.170.130.10">
    <property type="entry name" value="TonB-dependent receptor, plug domain"/>
    <property type="match status" value="1"/>
</dbReference>
<accession>A0ABP9C5D4</accession>
<evidence type="ECO:0000313" key="16">
    <source>
        <dbReference type="EMBL" id="GAA4803886.1"/>
    </source>
</evidence>
<feature type="chain" id="PRO_5046769415" evidence="13">
    <location>
        <begin position="24"/>
        <end position="799"/>
    </location>
</feature>
<evidence type="ECO:0000259" key="14">
    <source>
        <dbReference type="Pfam" id="PF00593"/>
    </source>
</evidence>